<protein>
    <submittedName>
        <fullName evidence="6">MFS transporter</fullName>
    </submittedName>
</protein>
<evidence type="ECO:0000256" key="1">
    <source>
        <dbReference type="ARBA" id="ARBA00022692"/>
    </source>
</evidence>
<evidence type="ECO:0000259" key="5">
    <source>
        <dbReference type="PROSITE" id="PS50850"/>
    </source>
</evidence>
<feature type="transmembrane region" description="Helical" evidence="4">
    <location>
        <begin position="228"/>
        <end position="250"/>
    </location>
</feature>
<dbReference type="PANTHER" id="PTHR11360:SF284">
    <property type="entry name" value="EG:103B4.3 PROTEIN-RELATED"/>
    <property type="match status" value="1"/>
</dbReference>
<evidence type="ECO:0000313" key="6">
    <source>
        <dbReference type="EMBL" id="GGA36784.1"/>
    </source>
</evidence>
<feature type="transmembrane region" description="Helical" evidence="4">
    <location>
        <begin position="173"/>
        <end position="195"/>
    </location>
</feature>
<gene>
    <name evidence="6" type="ORF">GCM10011395_03860</name>
</gene>
<dbReference type="InterPro" id="IPR050327">
    <property type="entry name" value="Proton-linked_MCT"/>
</dbReference>
<name>A0ABQ1G4V0_9SPHN</name>
<dbReference type="Gene3D" id="1.20.1250.20">
    <property type="entry name" value="MFS general substrate transporter like domains"/>
    <property type="match status" value="2"/>
</dbReference>
<feature type="transmembrane region" description="Helical" evidence="4">
    <location>
        <begin position="20"/>
        <end position="41"/>
    </location>
</feature>
<dbReference type="PROSITE" id="PS50850">
    <property type="entry name" value="MFS"/>
    <property type="match status" value="1"/>
</dbReference>
<dbReference type="Pfam" id="PF07690">
    <property type="entry name" value="MFS_1"/>
    <property type="match status" value="1"/>
</dbReference>
<dbReference type="InterPro" id="IPR036259">
    <property type="entry name" value="MFS_trans_sf"/>
</dbReference>
<keyword evidence="7" id="KW-1185">Reference proteome</keyword>
<dbReference type="SUPFAM" id="SSF103473">
    <property type="entry name" value="MFS general substrate transporter"/>
    <property type="match status" value="1"/>
</dbReference>
<dbReference type="InterPro" id="IPR011701">
    <property type="entry name" value="MFS"/>
</dbReference>
<keyword evidence="3 4" id="KW-0472">Membrane</keyword>
<feature type="transmembrane region" description="Helical" evidence="4">
    <location>
        <begin position="143"/>
        <end position="167"/>
    </location>
</feature>
<sequence>MATRVEGNAAAEWRAHWTVVLAACAGFGASTIISYSSSLFIQPLQHDFGWSRAQIMSGHSIASITGVIAAPFTGLLVDRIGPRRLGIFAVAAMCLATALFSVAGPDIWMWRALWVPMSLAIVIIQPSVWTAAITSLFSAGRGLALAVILCGGSISSIITPTLTYYLIELYGWRMAWIGIAAFWATLSLPLIWLFFTSAKDSARRSSTPAAAAPPRRSLRESGMLTRRFVQLLLGGVGIAAVVVTLGTSLVPVLSSNGLTRGQAAGIASLLGVSAIVGRLGIGALLDRIHGRYLAAFCVLLPVIGVLILIYFPGSIAAASAAVLIIGFSLGAELDIIAYLTSRYFRLENFGFLFGTIAGFLGLAASNGPVLLNAVFDATGSYIPALWAAIPICGVAALLFLLLGAYPGADRTEPAGP</sequence>
<feature type="domain" description="Major facilitator superfamily (MFS) profile" evidence="5">
    <location>
        <begin position="18"/>
        <end position="407"/>
    </location>
</feature>
<feature type="transmembrane region" description="Helical" evidence="4">
    <location>
        <begin position="317"/>
        <end position="339"/>
    </location>
</feature>
<feature type="transmembrane region" description="Helical" evidence="4">
    <location>
        <begin position="292"/>
        <end position="311"/>
    </location>
</feature>
<dbReference type="RefSeq" id="WP_188445096.1">
    <property type="nucleotide sequence ID" value="NZ_BMDW01000002.1"/>
</dbReference>
<evidence type="ECO:0000256" key="2">
    <source>
        <dbReference type="ARBA" id="ARBA00022989"/>
    </source>
</evidence>
<proteinExistence type="predicted"/>
<feature type="transmembrane region" description="Helical" evidence="4">
    <location>
        <begin position="262"/>
        <end position="285"/>
    </location>
</feature>
<dbReference type="Proteomes" id="UP000618591">
    <property type="component" value="Unassembled WGS sequence"/>
</dbReference>
<feature type="transmembrane region" description="Helical" evidence="4">
    <location>
        <begin position="109"/>
        <end position="131"/>
    </location>
</feature>
<dbReference type="PANTHER" id="PTHR11360">
    <property type="entry name" value="MONOCARBOXYLATE TRANSPORTER"/>
    <property type="match status" value="1"/>
</dbReference>
<organism evidence="6 7">
    <name type="scientific">Sphingomonas psychrolutea</name>
    <dbReference type="NCBI Taxonomy" id="1259676"/>
    <lineage>
        <taxon>Bacteria</taxon>
        <taxon>Pseudomonadati</taxon>
        <taxon>Pseudomonadota</taxon>
        <taxon>Alphaproteobacteria</taxon>
        <taxon>Sphingomonadales</taxon>
        <taxon>Sphingomonadaceae</taxon>
        <taxon>Sphingomonas</taxon>
    </lineage>
</organism>
<accession>A0ABQ1G4V0</accession>
<feature type="transmembrane region" description="Helical" evidence="4">
    <location>
        <begin position="85"/>
        <end position="103"/>
    </location>
</feature>
<keyword evidence="2 4" id="KW-1133">Transmembrane helix</keyword>
<feature type="transmembrane region" description="Helical" evidence="4">
    <location>
        <begin position="381"/>
        <end position="402"/>
    </location>
</feature>
<keyword evidence="1 4" id="KW-0812">Transmembrane</keyword>
<feature type="transmembrane region" description="Helical" evidence="4">
    <location>
        <begin position="61"/>
        <end position="78"/>
    </location>
</feature>
<dbReference type="InterPro" id="IPR020846">
    <property type="entry name" value="MFS_dom"/>
</dbReference>
<dbReference type="EMBL" id="BMDW01000002">
    <property type="protein sequence ID" value="GGA36784.1"/>
    <property type="molecule type" value="Genomic_DNA"/>
</dbReference>
<reference evidence="7" key="1">
    <citation type="journal article" date="2019" name="Int. J. Syst. Evol. Microbiol.">
        <title>The Global Catalogue of Microorganisms (GCM) 10K type strain sequencing project: providing services to taxonomists for standard genome sequencing and annotation.</title>
        <authorList>
            <consortium name="The Broad Institute Genomics Platform"/>
            <consortium name="The Broad Institute Genome Sequencing Center for Infectious Disease"/>
            <person name="Wu L."/>
            <person name="Ma J."/>
        </authorList>
    </citation>
    <scope>NUCLEOTIDE SEQUENCE [LARGE SCALE GENOMIC DNA]</scope>
    <source>
        <strain evidence="7">CGMCC 1.10106</strain>
    </source>
</reference>
<evidence type="ECO:0000256" key="4">
    <source>
        <dbReference type="SAM" id="Phobius"/>
    </source>
</evidence>
<comment type="caution">
    <text evidence="6">The sequence shown here is derived from an EMBL/GenBank/DDBJ whole genome shotgun (WGS) entry which is preliminary data.</text>
</comment>
<evidence type="ECO:0000313" key="7">
    <source>
        <dbReference type="Proteomes" id="UP000618591"/>
    </source>
</evidence>
<feature type="transmembrane region" description="Helical" evidence="4">
    <location>
        <begin position="351"/>
        <end position="375"/>
    </location>
</feature>
<evidence type="ECO:0000256" key="3">
    <source>
        <dbReference type="ARBA" id="ARBA00023136"/>
    </source>
</evidence>